<evidence type="ECO:0000313" key="1">
    <source>
        <dbReference type="EMBL" id="EUB55718.1"/>
    </source>
</evidence>
<dbReference type="Proteomes" id="UP000019149">
    <property type="component" value="Unassembled WGS sequence"/>
</dbReference>
<comment type="caution">
    <text evidence="1">The sequence shown here is derived from an EMBL/GenBank/DDBJ whole genome shotgun (WGS) entry which is preliminary data.</text>
</comment>
<dbReference type="KEGG" id="egl:EGR_09431"/>
<evidence type="ECO:0000313" key="2">
    <source>
        <dbReference type="Proteomes" id="UP000019149"/>
    </source>
</evidence>
<dbReference type="AlphaFoldDB" id="W6U3N9"/>
<keyword evidence="2" id="KW-1185">Reference proteome</keyword>
<dbReference type="EMBL" id="APAU02000147">
    <property type="protein sequence ID" value="EUB55718.1"/>
    <property type="molecule type" value="Genomic_DNA"/>
</dbReference>
<name>W6U3N9_ECHGR</name>
<gene>
    <name evidence="1" type="ORF">EGR_09431</name>
</gene>
<dbReference type="CTD" id="36345146"/>
<sequence length="60" mass="6394">MYPFVAPSYLAGWASLLGHANSLDSFSAVNKYILPEYCVFFLSAALVAAESGPDLKGHVS</sequence>
<dbReference type="OrthoDB" id="10547365at2759"/>
<proteinExistence type="predicted"/>
<protein>
    <submittedName>
        <fullName evidence="1">Uncharacterized protein</fullName>
    </submittedName>
</protein>
<accession>W6U3N9</accession>
<reference evidence="1 2" key="1">
    <citation type="journal article" date="2013" name="Nat. Genet.">
        <title>The genome of the hydatid tapeworm Echinococcus granulosus.</title>
        <authorList>
            <person name="Zheng H."/>
            <person name="Zhang W."/>
            <person name="Zhang L."/>
            <person name="Zhang Z."/>
            <person name="Li J."/>
            <person name="Lu G."/>
            <person name="Zhu Y."/>
            <person name="Wang Y."/>
            <person name="Huang Y."/>
            <person name="Liu J."/>
            <person name="Kang H."/>
            <person name="Chen J."/>
            <person name="Wang L."/>
            <person name="Chen A."/>
            <person name="Yu S."/>
            <person name="Gao Z."/>
            <person name="Jin L."/>
            <person name="Gu W."/>
            <person name="Wang Z."/>
            <person name="Zhao L."/>
            <person name="Shi B."/>
            <person name="Wen H."/>
            <person name="Lin R."/>
            <person name="Jones M.K."/>
            <person name="Brejova B."/>
            <person name="Vinar T."/>
            <person name="Zhao G."/>
            <person name="McManus D.P."/>
            <person name="Chen Z."/>
            <person name="Zhou Y."/>
            <person name="Wang S."/>
        </authorList>
    </citation>
    <scope>NUCLEOTIDE SEQUENCE [LARGE SCALE GENOMIC DNA]</scope>
</reference>
<dbReference type="GeneID" id="36345146"/>
<organism evidence="1 2">
    <name type="scientific">Echinococcus granulosus</name>
    <name type="common">Hydatid tapeworm</name>
    <dbReference type="NCBI Taxonomy" id="6210"/>
    <lineage>
        <taxon>Eukaryota</taxon>
        <taxon>Metazoa</taxon>
        <taxon>Spiralia</taxon>
        <taxon>Lophotrochozoa</taxon>
        <taxon>Platyhelminthes</taxon>
        <taxon>Cestoda</taxon>
        <taxon>Eucestoda</taxon>
        <taxon>Cyclophyllidea</taxon>
        <taxon>Taeniidae</taxon>
        <taxon>Echinococcus</taxon>
        <taxon>Echinococcus granulosus group</taxon>
    </lineage>
</organism>
<dbReference type="RefSeq" id="XP_024346914.1">
    <property type="nucleotide sequence ID" value="XM_024498680.1"/>
</dbReference>